<dbReference type="Pfam" id="PF11273">
    <property type="entry name" value="DUF3073"/>
    <property type="match status" value="1"/>
</dbReference>
<feature type="compositionally biased region" description="Acidic residues" evidence="1">
    <location>
        <begin position="45"/>
        <end position="56"/>
    </location>
</feature>
<dbReference type="InterPro" id="IPR021426">
    <property type="entry name" value="DUF3073"/>
</dbReference>
<dbReference type="EMBL" id="CAFBMO010000047">
    <property type="protein sequence ID" value="CAB4911083.1"/>
    <property type="molecule type" value="Genomic_DNA"/>
</dbReference>
<evidence type="ECO:0000313" key="3">
    <source>
        <dbReference type="EMBL" id="CAB4911083.1"/>
    </source>
</evidence>
<evidence type="ECO:0000313" key="2">
    <source>
        <dbReference type="EMBL" id="CAB4622398.1"/>
    </source>
</evidence>
<evidence type="ECO:0000256" key="1">
    <source>
        <dbReference type="SAM" id="MobiDB-lite"/>
    </source>
</evidence>
<proteinExistence type="predicted"/>
<dbReference type="AlphaFoldDB" id="A0A6J6IGC4"/>
<reference evidence="2" key="1">
    <citation type="submission" date="2020-05" db="EMBL/GenBank/DDBJ databases">
        <authorList>
            <person name="Chiriac C."/>
            <person name="Salcher M."/>
            <person name="Ghai R."/>
            <person name="Kavagutti S V."/>
        </authorList>
    </citation>
    <scope>NUCLEOTIDE SEQUENCE</scope>
</reference>
<accession>A0A6J6IGC4</accession>
<gene>
    <name evidence="2" type="ORF">UFOPK1908_00913</name>
    <name evidence="3" type="ORF">UFOPK3576_01122</name>
</gene>
<sequence length="75" mass="8569">MGRGRAKAKQTKVARELKYGGPQTDLSRLQAELANSEVPVRTFAVEDDADEELEDDPYAKYYEEEDEDDEDEGER</sequence>
<dbReference type="EMBL" id="CAEZVB010000039">
    <property type="protein sequence ID" value="CAB4622398.1"/>
    <property type="molecule type" value="Genomic_DNA"/>
</dbReference>
<organism evidence="2">
    <name type="scientific">freshwater metagenome</name>
    <dbReference type="NCBI Taxonomy" id="449393"/>
    <lineage>
        <taxon>unclassified sequences</taxon>
        <taxon>metagenomes</taxon>
        <taxon>ecological metagenomes</taxon>
    </lineage>
</organism>
<feature type="region of interest" description="Disordered" evidence="1">
    <location>
        <begin position="41"/>
        <end position="75"/>
    </location>
</feature>
<protein>
    <submittedName>
        <fullName evidence="2">Unannotated protein</fullName>
    </submittedName>
</protein>
<name>A0A6J6IGC4_9ZZZZ</name>
<feature type="compositionally biased region" description="Acidic residues" evidence="1">
    <location>
        <begin position="63"/>
        <end position="75"/>
    </location>
</feature>